<evidence type="ECO:0008006" key="4">
    <source>
        <dbReference type="Google" id="ProtNLM"/>
    </source>
</evidence>
<reference evidence="3" key="1">
    <citation type="submission" date="2019-12" db="EMBL/GenBank/DDBJ databases">
        <title>Complete genome of Terracaulis silvestris 0127_4.</title>
        <authorList>
            <person name="Vieira S."/>
            <person name="Riedel T."/>
            <person name="Sproer C."/>
            <person name="Pascual J."/>
            <person name="Boedeker C."/>
            <person name="Overmann J."/>
        </authorList>
    </citation>
    <scope>NUCLEOTIDE SEQUENCE [LARGE SCALE GENOMIC DNA]</scope>
    <source>
        <strain evidence="3">0127_4</strain>
    </source>
</reference>
<organism evidence="2 3">
    <name type="scientific">Terricaulis silvestris</name>
    <dbReference type="NCBI Taxonomy" id="2686094"/>
    <lineage>
        <taxon>Bacteria</taxon>
        <taxon>Pseudomonadati</taxon>
        <taxon>Pseudomonadota</taxon>
        <taxon>Alphaproteobacteria</taxon>
        <taxon>Caulobacterales</taxon>
        <taxon>Caulobacteraceae</taxon>
        <taxon>Terricaulis</taxon>
    </lineage>
</organism>
<keyword evidence="1" id="KW-0732">Signal</keyword>
<dbReference type="RefSeq" id="WP_158766264.1">
    <property type="nucleotide sequence ID" value="NZ_CP047045.1"/>
</dbReference>
<evidence type="ECO:0000313" key="2">
    <source>
        <dbReference type="EMBL" id="QGZ95401.1"/>
    </source>
</evidence>
<dbReference type="Proteomes" id="UP000431269">
    <property type="component" value="Chromosome"/>
</dbReference>
<dbReference type="KEGG" id="tsv:DSM104635_02250"/>
<dbReference type="EMBL" id="CP047045">
    <property type="protein sequence ID" value="QGZ95401.1"/>
    <property type="molecule type" value="Genomic_DNA"/>
</dbReference>
<gene>
    <name evidence="2" type="ORF">DSM104635_02250</name>
</gene>
<feature type="chain" id="PRO_5026357594" description="DUF4410 domain-containing protein" evidence="1">
    <location>
        <begin position="22"/>
        <end position="166"/>
    </location>
</feature>
<keyword evidence="3" id="KW-1185">Reference proteome</keyword>
<protein>
    <recommendedName>
        <fullName evidence="4">DUF4410 domain-containing protein</fullName>
    </recommendedName>
</protein>
<accession>A0A6I6MMW6</accession>
<sequence length="166" mass="18037">MRIASLVVSALAFGFAGAASAQSIQPVSYSPDFQEALEDDLGVREGAYLSETLSRYVAEALEARGLSGREVQIELSIVDARPNRPTFEQAMDRPGLDIFNSISVGGAELRGVVRNSAGAEVQTVEHRYYSHDLWHARFNADTWGDARRAMRRFATKVADAVATSAS</sequence>
<dbReference type="AlphaFoldDB" id="A0A6I6MMW6"/>
<evidence type="ECO:0000313" key="3">
    <source>
        <dbReference type="Proteomes" id="UP000431269"/>
    </source>
</evidence>
<evidence type="ECO:0000256" key="1">
    <source>
        <dbReference type="SAM" id="SignalP"/>
    </source>
</evidence>
<feature type="signal peptide" evidence="1">
    <location>
        <begin position="1"/>
        <end position="21"/>
    </location>
</feature>
<proteinExistence type="predicted"/>
<name>A0A6I6MMW6_9CAUL</name>